<keyword evidence="4" id="KW-0732">Signal</keyword>
<dbReference type="CDD" id="cd13586">
    <property type="entry name" value="PBP2_Maltose_binding_like"/>
    <property type="match status" value="1"/>
</dbReference>
<dbReference type="GO" id="GO:1901982">
    <property type="term" value="F:maltose binding"/>
    <property type="evidence" value="ECO:0007669"/>
    <property type="project" value="TreeGrafter"/>
</dbReference>
<comment type="similarity">
    <text evidence="1">Belongs to the bacterial solute-binding protein 1 family.</text>
</comment>
<dbReference type="Pfam" id="PF13416">
    <property type="entry name" value="SBP_bac_8"/>
    <property type="match status" value="1"/>
</dbReference>
<evidence type="ECO:0000256" key="3">
    <source>
        <dbReference type="ARBA" id="ARBA00022597"/>
    </source>
</evidence>
<dbReference type="PRINTS" id="PR00181">
    <property type="entry name" value="MALTOSEBP"/>
</dbReference>
<comment type="caution">
    <text evidence="5">The sequence shown here is derived from an EMBL/GenBank/DDBJ whole genome shotgun (WGS) entry which is preliminary data.</text>
</comment>
<dbReference type="AlphaFoldDB" id="A0A4Q8A924"/>
<dbReference type="EMBL" id="SHLA01000001">
    <property type="protein sequence ID" value="RZU60572.1"/>
    <property type="molecule type" value="Genomic_DNA"/>
</dbReference>
<dbReference type="GO" id="GO:0015144">
    <property type="term" value="F:carbohydrate transmembrane transporter activity"/>
    <property type="evidence" value="ECO:0007669"/>
    <property type="project" value="InterPro"/>
</dbReference>
<dbReference type="PANTHER" id="PTHR30061">
    <property type="entry name" value="MALTOSE-BINDING PERIPLASMIC PROTEIN"/>
    <property type="match status" value="1"/>
</dbReference>
<keyword evidence="2" id="KW-0813">Transport</keyword>
<keyword evidence="3" id="KW-0762">Sugar transport</keyword>
<evidence type="ECO:0000313" key="6">
    <source>
        <dbReference type="Proteomes" id="UP000292685"/>
    </source>
</evidence>
<dbReference type="InterPro" id="IPR006060">
    <property type="entry name" value="Maltose/Cyclodextrin-bd"/>
</dbReference>
<dbReference type="GO" id="GO:0055052">
    <property type="term" value="C:ATP-binding cassette (ABC) transporter complex, substrate-binding subunit-containing"/>
    <property type="evidence" value="ECO:0007669"/>
    <property type="project" value="TreeGrafter"/>
</dbReference>
<name>A0A4Q8A924_9MICC</name>
<dbReference type="Gene3D" id="3.40.190.10">
    <property type="entry name" value="Periplasmic binding protein-like II"/>
    <property type="match status" value="2"/>
</dbReference>
<evidence type="ECO:0000256" key="2">
    <source>
        <dbReference type="ARBA" id="ARBA00022448"/>
    </source>
</evidence>
<dbReference type="GO" id="GO:0015768">
    <property type="term" value="P:maltose transport"/>
    <property type="evidence" value="ECO:0007669"/>
    <property type="project" value="TreeGrafter"/>
</dbReference>
<proteinExistence type="inferred from homology"/>
<accession>A0A4Q8A924</accession>
<keyword evidence="6" id="KW-1185">Reference proteome</keyword>
<organism evidence="5 6">
    <name type="scientific">Zhihengliuella halotolerans</name>
    <dbReference type="NCBI Taxonomy" id="370736"/>
    <lineage>
        <taxon>Bacteria</taxon>
        <taxon>Bacillati</taxon>
        <taxon>Actinomycetota</taxon>
        <taxon>Actinomycetes</taxon>
        <taxon>Micrococcales</taxon>
        <taxon>Micrococcaceae</taxon>
        <taxon>Zhihengliuella</taxon>
    </lineage>
</organism>
<evidence type="ECO:0000256" key="1">
    <source>
        <dbReference type="ARBA" id="ARBA00008520"/>
    </source>
</evidence>
<protein>
    <submittedName>
        <fullName evidence="5">Carbohydrate ABC transporter substrate-binding protein (CUT1 family)</fullName>
    </submittedName>
</protein>
<dbReference type="PANTHER" id="PTHR30061:SF50">
    <property type="entry name" value="MALTOSE_MALTODEXTRIN-BINDING PERIPLASMIC PROTEIN"/>
    <property type="match status" value="1"/>
</dbReference>
<evidence type="ECO:0000256" key="4">
    <source>
        <dbReference type="ARBA" id="ARBA00022729"/>
    </source>
</evidence>
<gene>
    <name evidence="5" type="ORF">EV380_0112</name>
</gene>
<dbReference type="SUPFAM" id="SSF53850">
    <property type="entry name" value="Periplasmic binding protein-like II"/>
    <property type="match status" value="1"/>
</dbReference>
<sequence>MKAFTLVLYITRAARGICGRQGTSIEKGTPMTVQIRSGATRRAFTLSAVGASAAIALAACGGGSTEPAASSAPADGGASATITMWTDAERSPALKEIADKFEADKGIKVDLVVKDFAAVRDDFITQAPSGKGPDVLVAPHDWLGTLVQNGVVAPIQLGDKSAEFAESSVQAMTYDGQVYGVPYAIENVALVRNAELVGETHESFDDVVAAGQSVVDAGDAEYAFLLGLDPKQADPYHAYPLQTSFGAPVFEQGDDGSYDVSQLGMNNDGGQEFAQFLADNGDKGTRVFNSNITGDIAKEKFLAGESPYFLTGPWNVPAIEEAGIDFSVDALPSAGGEAAQPFVGVNGFLVSSYTKNELAANEFVVNYLSTEAAQDALFDQGGRPPALLASFEKAADDEVIKAFGEIGAEGVPMPAAPEMQAVWADWGATELSLIKGNESDPAAAWTKMSENIEAKFNG</sequence>
<evidence type="ECO:0000313" key="5">
    <source>
        <dbReference type="EMBL" id="RZU60572.1"/>
    </source>
</evidence>
<reference evidence="5 6" key="1">
    <citation type="submission" date="2019-02" db="EMBL/GenBank/DDBJ databases">
        <title>Sequencing the genomes of 1000 actinobacteria strains.</title>
        <authorList>
            <person name="Klenk H.-P."/>
        </authorList>
    </citation>
    <scope>NUCLEOTIDE SEQUENCE [LARGE SCALE GENOMIC DNA]</scope>
    <source>
        <strain evidence="5 6">DSM 17364</strain>
    </source>
</reference>
<dbReference type="GO" id="GO:0042956">
    <property type="term" value="P:maltodextrin transmembrane transport"/>
    <property type="evidence" value="ECO:0007669"/>
    <property type="project" value="TreeGrafter"/>
</dbReference>
<dbReference type="InterPro" id="IPR006059">
    <property type="entry name" value="SBP"/>
</dbReference>
<dbReference type="Proteomes" id="UP000292685">
    <property type="component" value="Unassembled WGS sequence"/>
</dbReference>